<keyword evidence="3" id="KW-1185">Reference proteome</keyword>
<dbReference type="Gene3D" id="3.30.565.10">
    <property type="entry name" value="Histidine kinase-like ATPase, C-terminal domain"/>
    <property type="match status" value="1"/>
</dbReference>
<dbReference type="Gene3D" id="1.10.287.130">
    <property type="match status" value="1"/>
</dbReference>
<comment type="caution">
    <text evidence="2">The sequence shown here is derived from an EMBL/GenBank/DDBJ whole genome shotgun (WGS) entry which is preliminary data.</text>
</comment>
<organism evidence="2 3">
    <name type="scientific">Actibacterium naphthalenivorans</name>
    <dbReference type="NCBI Taxonomy" id="1614693"/>
    <lineage>
        <taxon>Bacteria</taxon>
        <taxon>Pseudomonadati</taxon>
        <taxon>Pseudomonadota</taxon>
        <taxon>Alphaproteobacteria</taxon>
        <taxon>Rhodobacterales</taxon>
        <taxon>Roseobacteraceae</taxon>
        <taxon>Actibacterium</taxon>
    </lineage>
</organism>
<feature type="domain" description="Histidine phosphotransferase ChpT C-terminal" evidence="1">
    <location>
        <begin position="79"/>
        <end position="190"/>
    </location>
</feature>
<keyword evidence="2" id="KW-0808">Transferase</keyword>
<protein>
    <submittedName>
        <fullName evidence="2">Histidine phosphotransferase ChpT</fullName>
    </submittedName>
</protein>
<dbReference type="Proteomes" id="UP000585681">
    <property type="component" value="Unassembled WGS sequence"/>
</dbReference>
<name>A0A840CGC3_9RHOB</name>
<sequence length="200" mass="20948">MTDSLPPDLTALLGSRICHDLISPLGAIGNGLELLQMAGVAEGPELSLVSAAARSANARIRFFRIAFGTAPPDQTIGRGEMASVLDDTYGQGRIALAHDLPADMARADARLALLLILCLETALPTGGDIAVRADAGAWHLSAAGPRLSLDDRLWKAMADPHAPGSFTAAEVQFALLRDACARDGKPLNMDLGPDAITVRF</sequence>
<dbReference type="InterPro" id="IPR036890">
    <property type="entry name" value="HATPase_C_sf"/>
</dbReference>
<dbReference type="GO" id="GO:0016740">
    <property type="term" value="F:transferase activity"/>
    <property type="evidence" value="ECO:0007669"/>
    <property type="project" value="UniProtKB-KW"/>
</dbReference>
<dbReference type="EMBL" id="JACIEQ010000002">
    <property type="protein sequence ID" value="MBB4022319.1"/>
    <property type="molecule type" value="Genomic_DNA"/>
</dbReference>
<dbReference type="RefSeq" id="WP_054538950.1">
    <property type="nucleotide sequence ID" value="NZ_JACIEQ010000002.1"/>
</dbReference>
<dbReference type="InterPro" id="IPR018762">
    <property type="entry name" value="ChpT_C"/>
</dbReference>
<reference evidence="2" key="1">
    <citation type="submission" date="2020-08" db="EMBL/GenBank/DDBJ databases">
        <title>Genomic Encyclopedia of Type Strains, Phase IV (KMG-IV): sequencing the most valuable type-strain genomes for metagenomic binning, comparative biology and taxonomic classification.</title>
        <authorList>
            <person name="Goeker M."/>
        </authorList>
    </citation>
    <scope>NUCLEOTIDE SEQUENCE [LARGE SCALE GENOMIC DNA]</scope>
    <source>
        <strain evidence="2">DSM 105040</strain>
    </source>
</reference>
<evidence type="ECO:0000259" key="1">
    <source>
        <dbReference type="Pfam" id="PF10090"/>
    </source>
</evidence>
<dbReference type="Pfam" id="PF10090">
    <property type="entry name" value="HPTransfase"/>
    <property type="match status" value="1"/>
</dbReference>
<evidence type="ECO:0000313" key="3">
    <source>
        <dbReference type="Proteomes" id="UP000585681"/>
    </source>
</evidence>
<dbReference type="AlphaFoldDB" id="A0A840CGC3"/>
<accession>A0A840CGC3</accession>
<gene>
    <name evidence="2" type="ORF">GGR17_002128</name>
</gene>
<proteinExistence type="predicted"/>
<evidence type="ECO:0000313" key="2">
    <source>
        <dbReference type="EMBL" id="MBB4022319.1"/>
    </source>
</evidence>